<evidence type="ECO:0000313" key="21">
    <source>
        <dbReference type="Proteomes" id="UP001321804"/>
    </source>
</evidence>
<dbReference type="Gene3D" id="3.40.50.300">
    <property type="entry name" value="P-loop containing nucleotide triphosphate hydrolases"/>
    <property type="match status" value="1"/>
</dbReference>
<organism evidence="20 21">
    <name type="scientific">Xylocopilactobacillus apis</name>
    <dbReference type="NCBI Taxonomy" id="2932183"/>
    <lineage>
        <taxon>Bacteria</taxon>
        <taxon>Bacillati</taxon>
        <taxon>Bacillota</taxon>
        <taxon>Bacilli</taxon>
        <taxon>Lactobacillales</taxon>
        <taxon>Lactobacillaceae</taxon>
        <taxon>Xylocopilactobacillus</taxon>
    </lineage>
</organism>
<feature type="region of interest" description="Important for the catalytic mechanism of dephosphorylation" evidence="16">
    <location>
        <begin position="265"/>
        <end position="270"/>
    </location>
</feature>
<dbReference type="InterPro" id="IPR011104">
    <property type="entry name" value="Hpr_kin/Pase_C"/>
</dbReference>
<feature type="active site" description="Proton acceptor; for phosphorylation activity. Proton donor; for dephosphorylation activity" evidence="16">
    <location>
        <position position="178"/>
    </location>
</feature>
<dbReference type="FunFam" id="3.40.50.300:FF:000174">
    <property type="entry name" value="HPr kinase/phosphorylase"/>
    <property type="match status" value="1"/>
</dbReference>
<keyword evidence="13 16" id="KW-0119">Carbohydrate metabolism</keyword>
<feature type="active site" evidence="16">
    <location>
        <position position="160"/>
    </location>
</feature>
<dbReference type="GO" id="GO:0000155">
    <property type="term" value="F:phosphorelay sensor kinase activity"/>
    <property type="evidence" value="ECO:0007669"/>
    <property type="project" value="InterPro"/>
</dbReference>
<evidence type="ECO:0000256" key="17">
    <source>
        <dbReference type="SAM" id="MobiDB-lite"/>
    </source>
</evidence>
<evidence type="ECO:0000256" key="8">
    <source>
        <dbReference type="ARBA" id="ARBA00022741"/>
    </source>
</evidence>
<comment type="miscellaneous">
    <text evidence="16">Both phosphorylation and phosphorolysis are carried out by the same active site and suggest a common mechanism for both reactions.</text>
</comment>
<dbReference type="CDD" id="cd01918">
    <property type="entry name" value="HprK_C"/>
    <property type="match status" value="1"/>
</dbReference>
<dbReference type="RefSeq" id="WP_317697435.1">
    <property type="nucleotide sequence ID" value="NZ_AP026801.1"/>
</dbReference>
<feature type="active site" evidence="16">
    <location>
        <position position="244"/>
    </location>
</feature>
<dbReference type="PANTHER" id="PTHR30305">
    <property type="entry name" value="PROTEIN YJDM-RELATED"/>
    <property type="match status" value="1"/>
</dbReference>
<dbReference type="NCBIfam" id="TIGR00679">
    <property type="entry name" value="hpr-ser"/>
    <property type="match status" value="1"/>
</dbReference>
<accession>A0AAU9CPD8</accession>
<keyword evidence="9 16" id="KW-0418">Kinase</keyword>
<feature type="binding site" evidence="16">
    <location>
        <begin position="154"/>
        <end position="161"/>
    </location>
    <ligand>
        <name>ATP</name>
        <dbReference type="ChEBI" id="CHEBI:30616"/>
    </ligand>
</feature>
<feature type="binding site" evidence="16">
    <location>
        <position position="161"/>
    </location>
    <ligand>
        <name>Mg(2+)</name>
        <dbReference type="ChEBI" id="CHEBI:18420"/>
    </ligand>
</feature>
<evidence type="ECO:0000256" key="10">
    <source>
        <dbReference type="ARBA" id="ARBA00022840"/>
    </source>
</evidence>
<dbReference type="HAMAP" id="MF_01249">
    <property type="entry name" value="HPr_kinase"/>
    <property type="match status" value="1"/>
</dbReference>
<dbReference type="EC" id="2.7.4.-" evidence="16"/>
<comment type="catalytic activity">
    <reaction evidence="15 16">
        <text>[HPr protein]-O-phospho-L-serine + phosphate + H(+) = [HPr protein]-L-serine + diphosphate</text>
        <dbReference type="Rhea" id="RHEA:46604"/>
        <dbReference type="Rhea" id="RHEA-COMP:11602"/>
        <dbReference type="Rhea" id="RHEA-COMP:11603"/>
        <dbReference type="ChEBI" id="CHEBI:15378"/>
        <dbReference type="ChEBI" id="CHEBI:29999"/>
        <dbReference type="ChEBI" id="CHEBI:33019"/>
        <dbReference type="ChEBI" id="CHEBI:43474"/>
        <dbReference type="ChEBI" id="CHEBI:83421"/>
    </reaction>
</comment>
<comment type="domain">
    <text evidence="16">The Walker A ATP-binding motif also binds Pi and PPi.</text>
</comment>
<dbReference type="GO" id="GO:0005524">
    <property type="term" value="F:ATP binding"/>
    <property type="evidence" value="ECO:0007669"/>
    <property type="project" value="UniProtKB-UniRule"/>
</dbReference>
<dbReference type="SUPFAM" id="SSF53795">
    <property type="entry name" value="PEP carboxykinase-like"/>
    <property type="match status" value="1"/>
</dbReference>
<evidence type="ECO:0000259" key="18">
    <source>
        <dbReference type="Pfam" id="PF02603"/>
    </source>
</evidence>
<sequence length="340" mass="37916">MADFVTVDEVVKKLNLTVKSGIDFINRKVKVSDISRPGLELTGYFDFYPADRIQILGRTEISYIKSISHLNRMAVFEEMCEAETPAFLVTRDLEVPPELMAVATSNGIPVISSSIATSQVSSMLEQFLSDQLAKRVSIHGVFVEIYGLGVLITGESGIGKSETALELLKRGHLLIADDRVEIHQMNQNSLIGEPPEILRHLLEIRGLGIIDVMSLFGVGAVRDRADINFKVELVNWDNNNRYDRIGTQFKKDEILGIEVPRVTVPIRVGRDIPGIIEAAAMNYRSKLMGFDAAKTFDNNLNQLIAKNSKIDQENESEEQRQKDHAAAKPLNKDTNDQDHA</sequence>
<keyword evidence="12 16" id="KW-0511">Multifunctional enzyme</keyword>
<dbReference type="Pfam" id="PF02603">
    <property type="entry name" value="Hpr_kinase_N"/>
    <property type="match status" value="1"/>
</dbReference>
<dbReference type="EMBL" id="AP026801">
    <property type="protein sequence ID" value="BDR55814.1"/>
    <property type="molecule type" value="Genomic_DNA"/>
</dbReference>
<dbReference type="InterPro" id="IPR011126">
    <property type="entry name" value="Hpr_kin/Pase_Hpr_N"/>
</dbReference>
<feature type="domain" description="HPr kinase/phosphorylase C-terminal" evidence="19">
    <location>
        <begin position="131"/>
        <end position="299"/>
    </location>
</feature>
<dbReference type="InterPro" id="IPR028979">
    <property type="entry name" value="Ser_kin/Pase_Hpr-like_N_sf"/>
</dbReference>
<dbReference type="SUPFAM" id="SSF75138">
    <property type="entry name" value="HprK N-terminal domain-like"/>
    <property type="match status" value="1"/>
</dbReference>
<evidence type="ECO:0000256" key="5">
    <source>
        <dbReference type="ARBA" id="ARBA00022527"/>
    </source>
</evidence>
<dbReference type="Gene3D" id="3.40.1390.20">
    <property type="entry name" value="HprK N-terminal domain-like"/>
    <property type="match status" value="1"/>
</dbReference>
<gene>
    <name evidence="16 20" type="primary">hprK</name>
    <name evidence="20" type="ORF">KIMC2_03760</name>
</gene>
<reference evidence="20 21" key="1">
    <citation type="journal article" date="2023" name="Microbiol. Spectr.">
        <title>Symbiosis of Carpenter Bees with Uncharacterized Lactic Acid Bacteria Showing NAD Auxotrophy.</title>
        <authorList>
            <person name="Kawasaki S."/>
            <person name="Ozawa K."/>
            <person name="Mori T."/>
            <person name="Yamamoto A."/>
            <person name="Ito M."/>
            <person name="Ohkuma M."/>
            <person name="Sakamoto M."/>
            <person name="Matsutani M."/>
        </authorList>
    </citation>
    <scope>NUCLEOTIDE SEQUENCE [LARGE SCALE GENOMIC DNA]</scope>
    <source>
        <strain evidence="20 21">KimC2</strain>
    </source>
</reference>
<dbReference type="AlphaFoldDB" id="A0AAU9CPD8"/>
<feature type="active site" evidence="16">
    <location>
        <position position="139"/>
    </location>
</feature>
<dbReference type="Pfam" id="PF07475">
    <property type="entry name" value="Hpr_kinase_C"/>
    <property type="match status" value="1"/>
</dbReference>
<comment type="subunit">
    <text evidence="16">Homohexamer.</text>
</comment>
<dbReference type="InterPro" id="IPR003755">
    <property type="entry name" value="HPr(Ser)_kin/Pase"/>
</dbReference>
<dbReference type="GO" id="GO:0006109">
    <property type="term" value="P:regulation of carbohydrate metabolic process"/>
    <property type="evidence" value="ECO:0007669"/>
    <property type="project" value="UniProtKB-UniRule"/>
</dbReference>
<dbReference type="GO" id="GO:0004674">
    <property type="term" value="F:protein serine/threonine kinase activity"/>
    <property type="evidence" value="ECO:0007669"/>
    <property type="project" value="UniProtKB-KW"/>
</dbReference>
<dbReference type="PANTHER" id="PTHR30305:SF1">
    <property type="entry name" value="HPR KINASE_PHOSPHORYLASE"/>
    <property type="match status" value="1"/>
</dbReference>
<protein>
    <recommendedName>
        <fullName evidence="4 16">HPr kinase/phosphorylase</fullName>
        <shortName evidence="16">HPrK/P</shortName>
        <ecNumber evidence="16">2.7.11.-</ecNumber>
        <ecNumber evidence="16">2.7.4.-</ecNumber>
    </recommendedName>
    <alternativeName>
        <fullName evidence="14 16">HPr(Ser) kinase/phosphorylase</fullName>
    </alternativeName>
</protein>
<keyword evidence="5 16" id="KW-0723">Serine/threonine-protein kinase</keyword>
<evidence type="ECO:0000256" key="4">
    <source>
        <dbReference type="ARBA" id="ARBA00018922"/>
    </source>
</evidence>
<keyword evidence="6 16" id="KW-0808">Transferase</keyword>
<dbReference type="InterPro" id="IPR027417">
    <property type="entry name" value="P-loop_NTPase"/>
</dbReference>
<evidence type="ECO:0000256" key="1">
    <source>
        <dbReference type="ARBA" id="ARBA00001120"/>
    </source>
</evidence>
<evidence type="ECO:0000256" key="7">
    <source>
        <dbReference type="ARBA" id="ARBA00022723"/>
    </source>
</evidence>
<evidence type="ECO:0000256" key="3">
    <source>
        <dbReference type="ARBA" id="ARBA00006883"/>
    </source>
</evidence>
<keyword evidence="11 16" id="KW-0460">Magnesium</keyword>
<evidence type="ECO:0000259" key="19">
    <source>
        <dbReference type="Pfam" id="PF07475"/>
    </source>
</evidence>
<name>A0AAU9CPD8_9LACO</name>
<keyword evidence="7 16" id="KW-0479">Metal-binding</keyword>
<feature type="region of interest" description="Important for the catalytic mechanism of both phosphorylation and dephosphorylation" evidence="16">
    <location>
        <begin position="202"/>
        <end position="211"/>
    </location>
</feature>
<feature type="domain" description="HPr(Ser) kinase/phosphorylase N-terminal" evidence="18">
    <location>
        <begin position="5"/>
        <end position="128"/>
    </location>
</feature>
<evidence type="ECO:0000256" key="6">
    <source>
        <dbReference type="ARBA" id="ARBA00022679"/>
    </source>
</evidence>
<evidence type="ECO:0000313" key="20">
    <source>
        <dbReference type="EMBL" id="BDR55814.1"/>
    </source>
</evidence>
<keyword evidence="10 16" id="KW-0067">ATP-binding</keyword>
<dbReference type="KEGG" id="xak:KIMC2_03760"/>
<comment type="catalytic activity">
    <reaction evidence="1 16">
        <text>[HPr protein]-L-serine + ATP = [HPr protein]-O-phospho-L-serine + ADP + H(+)</text>
        <dbReference type="Rhea" id="RHEA:46600"/>
        <dbReference type="Rhea" id="RHEA-COMP:11602"/>
        <dbReference type="Rhea" id="RHEA-COMP:11603"/>
        <dbReference type="ChEBI" id="CHEBI:15378"/>
        <dbReference type="ChEBI" id="CHEBI:29999"/>
        <dbReference type="ChEBI" id="CHEBI:30616"/>
        <dbReference type="ChEBI" id="CHEBI:83421"/>
        <dbReference type="ChEBI" id="CHEBI:456216"/>
    </reaction>
</comment>
<dbReference type="Proteomes" id="UP001321804">
    <property type="component" value="Chromosome"/>
</dbReference>
<evidence type="ECO:0000256" key="11">
    <source>
        <dbReference type="ARBA" id="ARBA00022842"/>
    </source>
</evidence>
<comment type="cofactor">
    <cofactor evidence="2 16">
        <name>Mg(2+)</name>
        <dbReference type="ChEBI" id="CHEBI:18420"/>
    </cofactor>
</comment>
<evidence type="ECO:0000256" key="13">
    <source>
        <dbReference type="ARBA" id="ARBA00023277"/>
    </source>
</evidence>
<keyword evidence="8 16" id="KW-0547">Nucleotide-binding</keyword>
<feature type="region of interest" description="Disordered" evidence="17">
    <location>
        <begin position="307"/>
        <end position="340"/>
    </location>
</feature>
<evidence type="ECO:0000256" key="14">
    <source>
        <dbReference type="ARBA" id="ARBA00033012"/>
    </source>
</evidence>
<feature type="binding site" evidence="16">
    <location>
        <position position="203"/>
    </location>
    <ligand>
        <name>Mg(2+)</name>
        <dbReference type="ChEBI" id="CHEBI:18420"/>
    </ligand>
</feature>
<evidence type="ECO:0000256" key="12">
    <source>
        <dbReference type="ARBA" id="ARBA00023268"/>
    </source>
</evidence>
<feature type="compositionally biased region" description="Basic and acidic residues" evidence="17">
    <location>
        <begin position="308"/>
        <end position="340"/>
    </location>
</feature>
<keyword evidence="21" id="KW-1185">Reference proteome</keyword>
<comment type="function">
    <text evidence="16">Catalyzes the ATP- as well as the pyrophosphate-dependent phosphorylation of a specific serine residue in HPr, a phosphocarrier protein of the phosphoenolpyruvate-dependent sugar phosphotransferase system (PTS). HprK/P also catalyzes the pyrophosphate-producing, inorganic phosphate-dependent dephosphorylation (phosphorolysis) of seryl-phosphorylated HPr (P-Ser-HPr). The two antagonistic activities of HprK/P are regulated by several intracellular metabolites, which change their concentration in response to the absence or presence of rapidly metabolisable carbon sources (glucose, fructose, etc.) in the growth medium. Therefore, by controlling the phosphorylation state of HPr, HPrK/P is a sensor enzyme that plays a major role in the regulation of carbon metabolism and sugar transport: it mediates carbon catabolite repression (CCR), and regulates PTS-catalyzed carbohydrate uptake and inducer exclusion.</text>
</comment>
<evidence type="ECO:0000256" key="15">
    <source>
        <dbReference type="ARBA" id="ARBA00047657"/>
    </source>
</evidence>
<evidence type="ECO:0000256" key="9">
    <source>
        <dbReference type="ARBA" id="ARBA00022777"/>
    </source>
</evidence>
<dbReference type="EC" id="2.7.11.-" evidence="16"/>
<proteinExistence type="inferred from homology"/>
<evidence type="ECO:0000256" key="2">
    <source>
        <dbReference type="ARBA" id="ARBA00001946"/>
    </source>
</evidence>
<evidence type="ECO:0000256" key="16">
    <source>
        <dbReference type="HAMAP-Rule" id="MF_01249"/>
    </source>
</evidence>
<comment type="similarity">
    <text evidence="3 16">Belongs to the HPrK/P family.</text>
</comment>
<dbReference type="GO" id="GO:0004712">
    <property type="term" value="F:protein serine/threonine/tyrosine kinase activity"/>
    <property type="evidence" value="ECO:0007669"/>
    <property type="project" value="UniProtKB-UniRule"/>
</dbReference>
<dbReference type="GO" id="GO:0000287">
    <property type="term" value="F:magnesium ion binding"/>
    <property type="evidence" value="ECO:0007669"/>
    <property type="project" value="UniProtKB-UniRule"/>
</dbReference>